<keyword evidence="5" id="KW-1185">Reference proteome</keyword>
<evidence type="ECO:0000256" key="1">
    <source>
        <dbReference type="PIRSR" id="PIRSR611757-1"/>
    </source>
</evidence>
<accession>A0A4P9ULP5</accession>
<feature type="signal peptide" evidence="2">
    <location>
        <begin position="1"/>
        <end position="25"/>
    </location>
</feature>
<dbReference type="SUPFAM" id="SSF53955">
    <property type="entry name" value="Lysozyme-like"/>
    <property type="match status" value="1"/>
</dbReference>
<dbReference type="STRING" id="675511.GCA_000341735_02270"/>
<dbReference type="InterPro" id="IPR031304">
    <property type="entry name" value="SLT_2"/>
</dbReference>
<organism evidence="4 5">
    <name type="scientific">Methylotuvimicrobium buryatense</name>
    <name type="common">Methylomicrobium buryatense</name>
    <dbReference type="NCBI Taxonomy" id="95641"/>
    <lineage>
        <taxon>Bacteria</taxon>
        <taxon>Pseudomonadati</taxon>
        <taxon>Pseudomonadota</taxon>
        <taxon>Gammaproteobacteria</taxon>
        <taxon>Methylococcales</taxon>
        <taxon>Methylococcaceae</taxon>
        <taxon>Methylotuvimicrobium</taxon>
    </lineage>
</organism>
<dbReference type="GO" id="GO:0042834">
    <property type="term" value="F:peptidoglycan binding"/>
    <property type="evidence" value="ECO:0007669"/>
    <property type="project" value="InterPro"/>
</dbReference>
<dbReference type="CDD" id="cd13399">
    <property type="entry name" value="Slt35-like"/>
    <property type="match status" value="1"/>
</dbReference>
<dbReference type="AlphaFoldDB" id="A0A4P9ULP5"/>
<dbReference type="InterPro" id="IPR011757">
    <property type="entry name" value="Lytic_transglycosylase_MltB"/>
</dbReference>
<dbReference type="RefSeq" id="WP_017840790.1">
    <property type="nucleotide sequence ID" value="NZ_CP035467.1"/>
</dbReference>
<dbReference type="InterPro" id="IPR043426">
    <property type="entry name" value="MltB-like"/>
</dbReference>
<dbReference type="InterPro" id="IPR007730">
    <property type="entry name" value="SPOR-like_dom"/>
</dbReference>
<dbReference type="Proteomes" id="UP000305881">
    <property type="component" value="Chromosome"/>
</dbReference>
<dbReference type="NCBIfam" id="TIGR02282">
    <property type="entry name" value="MltB"/>
    <property type="match status" value="1"/>
</dbReference>
<dbReference type="KEGG" id="mbur:EQU24_03680"/>
<evidence type="ECO:0000256" key="2">
    <source>
        <dbReference type="SAM" id="SignalP"/>
    </source>
</evidence>
<dbReference type="FunFam" id="1.10.8.350:FF:000001">
    <property type="entry name" value="Lytic murein transglycosylase B"/>
    <property type="match status" value="1"/>
</dbReference>
<dbReference type="InterPro" id="IPR036680">
    <property type="entry name" value="SPOR-like_sf"/>
</dbReference>
<dbReference type="PANTHER" id="PTHR30163:SF9">
    <property type="entry name" value="MEMBRANE-BOUND LYTIC MUREIN TRANSGLYCOSYLASE B"/>
    <property type="match status" value="1"/>
</dbReference>
<dbReference type="GO" id="GO:0009253">
    <property type="term" value="P:peptidoglycan catabolic process"/>
    <property type="evidence" value="ECO:0007669"/>
    <property type="project" value="TreeGrafter"/>
</dbReference>
<reference evidence="5" key="1">
    <citation type="journal article" date="2019" name="J. Bacteriol.">
        <title>A Mutagenic Screen Identifies a TonB-Dependent Receptor Required for the Lanthanide Metal Switch in the Type I Methanotroph 'Methylotuvimicrobium buryatense' 5GB1C.</title>
        <authorList>
            <person name="Groom J.D."/>
            <person name="Ford S.M."/>
            <person name="Pesesky M.W."/>
            <person name="Lidstrom M.E."/>
        </authorList>
    </citation>
    <scope>NUCLEOTIDE SEQUENCE [LARGE SCALE GENOMIC DNA]</scope>
    <source>
        <strain evidence="5">5GB1C</strain>
    </source>
</reference>
<dbReference type="SUPFAM" id="SSF110997">
    <property type="entry name" value="Sporulation related repeat"/>
    <property type="match status" value="1"/>
</dbReference>
<evidence type="ECO:0000259" key="3">
    <source>
        <dbReference type="PROSITE" id="PS51724"/>
    </source>
</evidence>
<sequence length="442" mass="48834">MKQTSIATLMLCGALILSSSSPSSAQATAPISQSETLPENMSVFIRTMTAKHGFDKNKLNTLFRSVELQPRIIEAITRPAEAMPWYKYRKIFMTEARIEGGVKFMQDNASALAVTQQKYGVPPEIITAIIGVETSYGKNTGSYRVIDALSTLAFNYPKRSPFFTGELENFLLLCREEHIDPLQPTGSYAGAMGIPQFMPSSFRSYAADFEGDYHRDIWNNPADAIASVGNYFYKHHWQRGQPVAFQAAVQGNAYRKALGGDLKPDRTIVQLKALNVESIETASPNQKAKLLAFELEQGEELWLGLDNFYVITRYNHSPLYAMAVYQLSRAIAEHSETPKISAGLPDNPTAAPPLQESGQKVAIYIQLGAFGNEANAQALRKKVAEHSLLPLPKIKPVTQNGTTLHKVQIGPFKSAEDAERLNAKLNEIGIDQTQYIVESIGN</sequence>
<dbReference type="PROSITE" id="PS51724">
    <property type="entry name" value="SPOR"/>
    <property type="match status" value="1"/>
</dbReference>
<dbReference type="PANTHER" id="PTHR30163">
    <property type="entry name" value="MEMBRANE-BOUND LYTIC MUREIN TRANSGLYCOSYLASE B"/>
    <property type="match status" value="1"/>
</dbReference>
<protein>
    <submittedName>
        <fullName evidence="4">Lytic murein transglycosylase B</fullName>
    </submittedName>
</protein>
<feature type="chain" id="PRO_5020509047" evidence="2">
    <location>
        <begin position="26"/>
        <end position="442"/>
    </location>
</feature>
<evidence type="ECO:0000313" key="5">
    <source>
        <dbReference type="Proteomes" id="UP000305881"/>
    </source>
</evidence>
<dbReference type="Pfam" id="PF05036">
    <property type="entry name" value="SPOR"/>
    <property type="match status" value="1"/>
</dbReference>
<dbReference type="Gene3D" id="3.30.70.1070">
    <property type="entry name" value="Sporulation related repeat"/>
    <property type="match status" value="1"/>
</dbReference>
<gene>
    <name evidence="4" type="primary">mltB</name>
    <name evidence="4" type="ORF">EQU24_03680</name>
</gene>
<dbReference type="Gene3D" id="1.10.530.10">
    <property type="match status" value="1"/>
</dbReference>
<name>A0A4P9ULP5_METBY</name>
<dbReference type="InterPro" id="IPR023346">
    <property type="entry name" value="Lysozyme-like_dom_sf"/>
</dbReference>
<feature type="domain" description="SPOR" evidence="3">
    <location>
        <begin position="357"/>
        <end position="439"/>
    </location>
</feature>
<dbReference type="Pfam" id="PF13406">
    <property type="entry name" value="SLT_2"/>
    <property type="match status" value="1"/>
</dbReference>
<dbReference type="Gene3D" id="1.10.8.350">
    <property type="entry name" value="Bacterial muramidase"/>
    <property type="match status" value="1"/>
</dbReference>
<dbReference type="GO" id="GO:0008933">
    <property type="term" value="F:peptidoglycan lytic transglycosylase activity"/>
    <property type="evidence" value="ECO:0007669"/>
    <property type="project" value="TreeGrafter"/>
</dbReference>
<dbReference type="OrthoDB" id="9772911at2"/>
<proteinExistence type="predicted"/>
<keyword evidence="2" id="KW-0732">Signal</keyword>
<evidence type="ECO:0000313" key="4">
    <source>
        <dbReference type="EMBL" id="QCW81450.1"/>
    </source>
</evidence>
<dbReference type="EMBL" id="CP035467">
    <property type="protein sequence ID" value="QCW81450.1"/>
    <property type="molecule type" value="Genomic_DNA"/>
</dbReference>
<feature type="active site" evidence="1">
    <location>
        <position position="133"/>
    </location>
</feature>